<protein>
    <recommendedName>
        <fullName evidence="8">Starch synthase catalytic domain-containing protein</fullName>
    </recommendedName>
</protein>
<evidence type="ECO:0000256" key="5">
    <source>
        <dbReference type="ARBA" id="ARBA00022676"/>
    </source>
</evidence>
<keyword evidence="5" id="KW-0328">Glycosyltransferase</keyword>
<dbReference type="PANTHER" id="PTHR45825">
    <property type="entry name" value="GRANULE-BOUND STARCH SYNTHASE 1, CHLOROPLASTIC/AMYLOPLASTIC"/>
    <property type="match status" value="1"/>
</dbReference>
<dbReference type="UniPathway" id="UPA00152"/>
<dbReference type="GO" id="GO:0019252">
    <property type="term" value="P:starch biosynthetic process"/>
    <property type="evidence" value="ECO:0007669"/>
    <property type="project" value="UniProtKB-UniPathway"/>
</dbReference>
<evidence type="ECO:0000256" key="1">
    <source>
        <dbReference type="ARBA" id="ARBA00004229"/>
    </source>
</evidence>
<dbReference type="GO" id="GO:0009507">
    <property type="term" value="C:chloroplast"/>
    <property type="evidence" value="ECO:0007669"/>
    <property type="project" value="UniProtKB-SubCell"/>
</dbReference>
<evidence type="ECO:0000256" key="6">
    <source>
        <dbReference type="ARBA" id="ARBA00022679"/>
    </source>
</evidence>
<comment type="subcellular location">
    <subcellularLocation>
        <location evidence="1">Plastid</location>
        <location evidence="1">Chloroplast</location>
    </subcellularLocation>
</comment>
<sequence length="229" mass="25482">MLIAPVLFENSGVSGETNSKILQEPMRSSDLSCQGCHGSQLGFRTRTENYSLLLGRPCNKRGTKNDTVNIQRMTISVITCPSRIRVRSKLQGARAREENATRESENIVFVGNDWHTGVLPCYLKSIYQAKGIHVNAKVVFCVHNIAYQGRFARADFELLNLPDSFLPSFDFIDGHIKPVVGRKTNSMKAGITECDLFMTVSPHYVKELISGADKGVELHGVLRTKPLEV</sequence>
<dbReference type="eggNOG" id="ENOG502QQX3">
    <property type="taxonomic scope" value="Eukaryota"/>
</dbReference>
<dbReference type="InterPro" id="IPR013534">
    <property type="entry name" value="Starch_synth_cat_dom"/>
</dbReference>
<dbReference type="PANTHER" id="PTHR45825:SF17">
    <property type="entry name" value="STARCH SYNTHASE, CHLOROPLASTIC_AMYLOPLASTIC"/>
    <property type="match status" value="1"/>
</dbReference>
<dbReference type="Proteomes" id="UP000006038">
    <property type="component" value="Unassembled WGS sequence"/>
</dbReference>
<evidence type="ECO:0000256" key="4">
    <source>
        <dbReference type="ARBA" id="ARBA00022640"/>
    </source>
</evidence>
<keyword evidence="10" id="KW-1185">Reference proteome</keyword>
<evidence type="ECO:0000256" key="7">
    <source>
        <dbReference type="ARBA" id="ARBA00022922"/>
    </source>
</evidence>
<accession>J3KTZ7</accession>
<dbReference type="HOGENOM" id="CLU_1211414_0_0_1"/>
<name>J3KTZ7_ORYBR</name>
<dbReference type="AlphaFoldDB" id="J3KTZ7"/>
<dbReference type="SUPFAM" id="SSF53756">
    <property type="entry name" value="UDP-Glycosyltransferase/glycogen phosphorylase"/>
    <property type="match status" value="1"/>
</dbReference>
<keyword evidence="6" id="KW-0808">Transferase</keyword>
<reference evidence="9" key="1">
    <citation type="submission" date="2015-06" db="UniProtKB">
        <authorList>
            <consortium name="EnsemblPlants"/>
        </authorList>
    </citation>
    <scope>IDENTIFICATION</scope>
</reference>
<dbReference type="Pfam" id="PF08323">
    <property type="entry name" value="Glyco_transf_5"/>
    <property type="match status" value="1"/>
</dbReference>
<comment type="pathway">
    <text evidence="2">Glycan biosynthesis; starch biosynthesis.</text>
</comment>
<dbReference type="STRING" id="4533.J3KTZ7"/>
<dbReference type="Gene3D" id="3.40.50.2000">
    <property type="entry name" value="Glycogen Phosphorylase B"/>
    <property type="match status" value="1"/>
</dbReference>
<dbReference type="EnsemblPlants" id="OB0037G10300.1">
    <property type="protein sequence ID" value="OB0037G10300.1"/>
    <property type="gene ID" value="OB0037G10300"/>
</dbReference>
<keyword evidence="4" id="KW-0934">Plastid</keyword>
<evidence type="ECO:0000313" key="10">
    <source>
        <dbReference type="Proteomes" id="UP000006038"/>
    </source>
</evidence>
<keyword evidence="3" id="KW-0150">Chloroplast</keyword>
<evidence type="ECO:0000256" key="2">
    <source>
        <dbReference type="ARBA" id="ARBA00004727"/>
    </source>
</evidence>
<dbReference type="GO" id="GO:0016757">
    <property type="term" value="F:glycosyltransferase activity"/>
    <property type="evidence" value="ECO:0007669"/>
    <property type="project" value="UniProtKB-KW"/>
</dbReference>
<evidence type="ECO:0000259" key="8">
    <source>
        <dbReference type="Pfam" id="PF08323"/>
    </source>
</evidence>
<proteinExistence type="predicted"/>
<organism evidence="9">
    <name type="scientific">Oryza brachyantha</name>
    <name type="common">malo sina</name>
    <dbReference type="NCBI Taxonomy" id="4533"/>
    <lineage>
        <taxon>Eukaryota</taxon>
        <taxon>Viridiplantae</taxon>
        <taxon>Streptophyta</taxon>
        <taxon>Embryophyta</taxon>
        <taxon>Tracheophyta</taxon>
        <taxon>Spermatophyta</taxon>
        <taxon>Magnoliopsida</taxon>
        <taxon>Liliopsida</taxon>
        <taxon>Poales</taxon>
        <taxon>Poaceae</taxon>
        <taxon>BOP clade</taxon>
        <taxon>Oryzoideae</taxon>
        <taxon>Oryzeae</taxon>
        <taxon>Oryzinae</taxon>
        <taxon>Oryza</taxon>
    </lineage>
</organism>
<dbReference type="Gramene" id="OB0037G10300.1">
    <property type="protein sequence ID" value="OB0037G10300.1"/>
    <property type="gene ID" value="OB0037G10300"/>
</dbReference>
<keyword evidence="7" id="KW-0750">Starch biosynthesis</keyword>
<feature type="domain" description="Starch synthase catalytic" evidence="8">
    <location>
        <begin position="107"/>
        <end position="223"/>
    </location>
</feature>
<evidence type="ECO:0000256" key="3">
    <source>
        <dbReference type="ARBA" id="ARBA00022528"/>
    </source>
</evidence>
<evidence type="ECO:0000313" key="9">
    <source>
        <dbReference type="EnsemblPlants" id="OB0037G10300.1"/>
    </source>
</evidence>